<evidence type="ECO:0000313" key="4">
    <source>
        <dbReference type="Proteomes" id="UP001596915"/>
    </source>
</evidence>
<dbReference type="InterPro" id="IPR036736">
    <property type="entry name" value="ACP-like_sf"/>
</dbReference>
<dbReference type="EMBL" id="JBHTGL010000008">
    <property type="protein sequence ID" value="MFD0623128.1"/>
    <property type="molecule type" value="Genomic_DNA"/>
</dbReference>
<organism evidence="3 4">
    <name type="scientific">Streptomyces sanglieri</name>
    <dbReference type="NCBI Taxonomy" id="193460"/>
    <lineage>
        <taxon>Bacteria</taxon>
        <taxon>Bacillati</taxon>
        <taxon>Actinomycetota</taxon>
        <taxon>Actinomycetes</taxon>
        <taxon>Kitasatosporales</taxon>
        <taxon>Streptomycetaceae</taxon>
        <taxon>Streptomyces</taxon>
    </lineage>
</organism>
<dbReference type="InterPro" id="IPR001242">
    <property type="entry name" value="Condensation_dom"/>
</dbReference>
<name>A0ABW2WQF5_9ACTN</name>
<proteinExistence type="predicted"/>
<dbReference type="Gene3D" id="3.30.559.10">
    <property type="entry name" value="Chloramphenicol acetyltransferase-like domain"/>
    <property type="match status" value="1"/>
</dbReference>
<accession>A0ABW2WQF5</accession>
<dbReference type="Pfam" id="PF00668">
    <property type="entry name" value="Condensation"/>
    <property type="match status" value="1"/>
</dbReference>
<dbReference type="Pfam" id="PF00550">
    <property type="entry name" value="PP-binding"/>
    <property type="match status" value="1"/>
</dbReference>
<dbReference type="InterPro" id="IPR009081">
    <property type="entry name" value="PP-bd_ACP"/>
</dbReference>
<comment type="cofactor">
    <cofactor evidence="1">
        <name>pantetheine 4'-phosphate</name>
        <dbReference type="ChEBI" id="CHEBI:47942"/>
    </cofactor>
</comment>
<evidence type="ECO:0000259" key="2">
    <source>
        <dbReference type="PROSITE" id="PS50075"/>
    </source>
</evidence>
<dbReference type="PROSITE" id="PS50075">
    <property type="entry name" value="CARRIER"/>
    <property type="match status" value="1"/>
</dbReference>
<dbReference type="InterPro" id="IPR023213">
    <property type="entry name" value="CAT-like_dom_sf"/>
</dbReference>
<evidence type="ECO:0000313" key="3">
    <source>
        <dbReference type="EMBL" id="MFD0623128.1"/>
    </source>
</evidence>
<feature type="domain" description="Carrier" evidence="2">
    <location>
        <begin position="18"/>
        <end position="93"/>
    </location>
</feature>
<keyword evidence="4" id="KW-1185">Reference proteome</keyword>
<gene>
    <name evidence="3" type="ORF">ACFQ2K_10235</name>
</gene>
<comment type="caution">
    <text evidence="3">The sequence shown here is derived from an EMBL/GenBank/DDBJ whole genome shotgun (WGS) entry which is preliminary data.</text>
</comment>
<sequence length="322" mass="34249">MTTKPMTAAASGQRAEEGGFSPAEARIAAVWNAVLGAEVTGAEDEFFRLGGTLPHAAEMARRIADEFGSEFGVETLPEPLTVRAVASFLAEEALLRARRLFESADVDAEGAAEAMDALVAAGAPDDAPVIPRAPRHGHPLPLSFAQRRLWFLDQLEPGRAEYLIPMGLRIRGPLDVPALRASLSELVSRHEVLRTRFAGDADGNPGQVVDPPRPLPLAVHDLRSVAGQDAREEEAAALVDSEGFRPMDLGTGPMVRALLIRLADEEYLLCLTVHHIAFDGWSAGVLSRELTALYGARSAAWPPACPNLPSSTPTSRSGSASG</sequence>
<protein>
    <submittedName>
        <fullName evidence="3">Condensation domain-containing protein</fullName>
    </submittedName>
</protein>
<dbReference type="SUPFAM" id="SSF52777">
    <property type="entry name" value="CoA-dependent acyltransferases"/>
    <property type="match status" value="1"/>
</dbReference>
<dbReference type="SUPFAM" id="SSF47336">
    <property type="entry name" value="ACP-like"/>
    <property type="match status" value="1"/>
</dbReference>
<dbReference type="PANTHER" id="PTHR45527:SF1">
    <property type="entry name" value="FATTY ACID SYNTHASE"/>
    <property type="match status" value="1"/>
</dbReference>
<evidence type="ECO:0000256" key="1">
    <source>
        <dbReference type="ARBA" id="ARBA00001957"/>
    </source>
</evidence>
<dbReference type="Proteomes" id="UP001596915">
    <property type="component" value="Unassembled WGS sequence"/>
</dbReference>
<dbReference type="Gene3D" id="1.10.1200.10">
    <property type="entry name" value="ACP-like"/>
    <property type="match status" value="1"/>
</dbReference>
<dbReference type="PANTHER" id="PTHR45527">
    <property type="entry name" value="NONRIBOSOMAL PEPTIDE SYNTHETASE"/>
    <property type="match status" value="1"/>
</dbReference>
<reference evidence="4" key="1">
    <citation type="journal article" date="2019" name="Int. J. Syst. Evol. Microbiol.">
        <title>The Global Catalogue of Microorganisms (GCM) 10K type strain sequencing project: providing services to taxonomists for standard genome sequencing and annotation.</title>
        <authorList>
            <consortium name="The Broad Institute Genomics Platform"/>
            <consortium name="The Broad Institute Genome Sequencing Center for Infectious Disease"/>
            <person name="Wu L."/>
            <person name="Ma J."/>
        </authorList>
    </citation>
    <scope>NUCLEOTIDE SEQUENCE [LARGE SCALE GENOMIC DNA]</scope>
    <source>
        <strain evidence="4">JCM 12607</strain>
    </source>
</reference>